<sequence>MPARISVLQPPGQHDVQRRSGHHAELSGPGDGPRQPPPGHADPHPALDEEGRPGLRHVGLGPYRPRRAGRAPSPGRSRGRRGRRRSPAWRRPSGKRRSTRATGRGPRDAPRGGRR</sequence>
<keyword evidence="3" id="KW-1185">Reference proteome</keyword>
<feature type="compositionally biased region" description="Basic residues" evidence="1">
    <location>
        <begin position="77"/>
        <end position="99"/>
    </location>
</feature>
<dbReference type="AlphaFoldDB" id="A0A243RTL9"/>
<reference evidence="2 3" key="1">
    <citation type="submission" date="2017-05" db="EMBL/GenBank/DDBJ databases">
        <title>Biotechnological potential of actinobacteria isolated from South African environments.</title>
        <authorList>
            <person name="Le Roes-Hill M."/>
            <person name="Prins A."/>
            <person name="Durrell K.A."/>
        </authorList>
    </citation>
    <scope>NUCLEOTIDE SEQUENCE [LARGE SCALE GENOMIC DNA]</scope>
    <source>
        <strain evidence="2">M26</strain>
    </source>
</reference>
<dbReference type="Proteomes" id="UP000194761">
    <property type="component" value="Unassembled WGS sequence"/>
</dbReference>
<feature type="compositionally biased region" description="Basic and acidic residues" evidence="1">
    <location>
        <begin position="41"/>
        <end position="53"/>
    </location>
</feature>
<feature type="compositionally biased region" description="Basic and acidic residues" evidence="1">
    <location>
        <begin position="105"/>
        <end position="115"/>
    </location>
</feature>
<name>A0A243RTL9_9ACTN</name>
<proteinExistence type="predicted"/>
<accession>A0A243RTL9</accession>
<gene>
    <name evidence="2" type="ORF">CA984_07035</name>
</gene>
<feature type="region of interest" description="Disordered" evidence="1">
    <location>
        <begin position="1"/>
        <end position="115"/>
    </location>
</feature>
<protein>
    <submittedName>
        <fullName evidence="2">Uncharacterized protein</fullName>
    </submittedName>
</protein>
<evidence type="ECO:0000256" key="1">
    <source>
        <dbReference type="SAM" id="MobiDB-lite"/>
    </source>
</evidence>
<dbReference type="EMBL" id="NGFP01000021">
    <property type="protein sequence ID" value="OUC98390.1"/>
    <property type="molecule type" value="Genomic_DNA"/>
</dbReference>
<feature type="compositionally biased region" description="Basic and acidic residues" evidence="1">
    <location>
        <begin position="15"/>
        <end position="25"/>
    </location>
</feature>
<evidence type="ECO:0000313" key="2">
    <source>
        <dbReference type="EMBL" id="OUC98390.1"/>
    </source>
</evidence>
<comment type="caution">
    <text evidence="2">The sequence shown here is derived from an EMBL/GenBank/DDBJ whole genome shotgun (WGS) entry which is preliminary data.</text>
</comment>
<organism evidence="2 3">
    <name type="scientific">Streptosporangium minutum</name>
    <dbReference type="NCBI Taxonomy" id="569862"/>
    <lineage>
        <taxon>Bacteria</taxon>
        <taxon>Bacillati</taxon>
        <taxon>Actinomycetota</taxon>
        <taxon>Actinomycetes</taxon>
        <taxon>Streptosporangiales</taxon>
        <taxon>Streptosporangiaceae</taxon>
        <taxon>Streptosporangium</taxon>
    </lineage>
</organism>
<evidence type="ECO:0000313" key="3">
    <source>
        <dbReference type="Proteomes" id="UP000194761"/>
    </source>
</evidence>